<evidence type="ECO:0000313" key="3">
    <source>
        <dbReference type="Proteomes" id="UP000680365"/>
    </source>
</evidence>
<proteinExistence type="predicted"/>
<organism evidence="2 3">
    <name type="scientific">Candidatus Vampirococcus lugosii</name>
    <dbReference type="NCBI Taxonomy" id="2789015"/>
    <lineage>
        <taxon>Bacteria</taxon>
        <taxon>Candidatus Absconditibacteriota</taxon>
        <taxon>Vampirococcus</taxon>
    </lineage>
</organism>
<accession>A0ABS5QMV2</accession>
<gene>
    <name evidence="2" type="ORF">VAMP_31433n166</name>
</gene>
<dbReference type="InterPro" id="IPR038720">
    <property type="entry name" value="YprB_RNase_H-like_dom"/>
</dbReference>
<feature type="domain" description="YprB ribonuclease H-like" evidence="1">
    <location>
        <begin position="131"/>
        <end position="286"/>
    </location>
</feature>
<dbReference type="InterPro" id="IPR036397">
    <property type="entry name" value="RNaseH_sf"/>
</dbReference>
<evidence type="ECO:0000259" key="1">
    <source>
        <dbReference type="Pfam" id="PF13482"/>
    </source>
</evidence>
<reference evidence="2 3" key="1">
    <citation type="journal article" date="2021" name="Nat. Commun.">
        <title>Reductive evolution and unique predatory mode in the CPR bacterium Vampirococcus lugosii.</title>
        <authorList>
            <person name="Moreira D."/>
            <person name="Zivanovic Y."/>
            <person name="Lopez-Archilla A.I."/>
            <person name="Iniesto M."/>
            <person name="Lopez-Garcia P."/>
        </authorList>
    </citation>
    <scope>NUCLEOTIDE SEQUENCE [LARGE SCALE GENOMIC DNA]</scope>
    <source>
        <strain evidence="2">Chiprana</strain>
    </source>
</reference>
<comment type="caution">
    <text evidence="2">The sequence shown here is derived from an EMBL/GenBank/DDBJ whole genome shotgun (WGS) entry which is preliminary data.</text>
</comment>
<name>A0ABS5QMV2_9BACT</name>
<dbReference type="Proteomes" id="UP000680365">
    <property type="component" value="Unassembled WGS sequence"/>
</dbReference>
<dbReference type="Pfam" id="PF13482">
    <property type="entry name" value="RNase_H_2"/>
    <property type="match status" value="1"/>
</dbReference>
<sequence length="331" mass="38991">MYKKFTYEQLFEVKTGFIKNLQNLYLKNKYNYLKEFLKDSTKYGDCVYFFEGNGPVFKIEKNGEGYILCDEKEKIQISMDKDEINNFHSQLKSQKKVNKLIKENKTISQTLFEEFKQGKYKTIKDKPYLVYDIETIGNINDLKNMKFMIAYTVISNQDHLKSVKYRLVDRKSITKFVDFMLSFDGWIVGYNSIYFDNPVSIYNTDYGDEKINDLNEKSIDLFLFIRRLTGKRIGLNAVSKSLLSIGKTLESGLEGEQYLKEYIKSGDQNAYNKVKLYCKNDVKMTLGVLLYFLKHNKIFIDNKEFNYDINDLINLSNNTKKEETNNGFFDI</sequence>
<protein>
    <recommendedName>
        <fullName evidence="1">YprB ribonuclease H-like domain-containing protein</fullName>
    </recommendedName>
</protein>
<dbReference type="Gene3D" id="3.30.420.10">
    <property type="entry name" value="Ribonuclease H-like superfamily/Ribonuclease H"/>
    <property type="match status" value="1"/>
</dbReference>
<dbReference type="EMBL" id="JAEDAM010000101">
    <property type="protein sequence ID" value="MBS8122518.1"/>
    <property type="molecule type" value="Genomic_DNA"/>
</dbReference>
<dbReference type="SUPFAM" id="SSF53098">
    <property type="entry name" value="Ribonuclease H-like"/>
    <property type="match status" value="1"/>
</dbReference>
<evidence type="ECO:0000313" key="2">
    <source>
        <dbReference type="EMBL" id="MBS8122518.1"/>
    </source>
</evidence>
<dbReference type="InterPro" id="IPR012337">
    <property type="entry name" value="RNaseH-like_sf"/>
</dbReference>
<dbReference type="RefSeq" id="WP_213349947.1">
    <property type="nucleotide sequence ID" value="NZ_JAEDAM010000101.1"/>
</dbReference>
<keyword evidence="3" id="KW-1185">Reference proteome</keyword>